<evidence type="ECO:0000313" key="8">
    <source>
        <dbReference type="Proteomes" id="UP000267029"/>
    </source>
</evidence>
<keyword evidence="3 6" id="KW-0472">Membrane</keyword>
<keyword evidence="4" id="KW-0325">Glycoprotein</keyword>
<evidence type="ECO:0000313" key="9">
    <source>
        <dbReference type="WBParaSite" id="MCU_012853-RA"/>
    </source>
</evidence>
<dbReference type="Gene3D" id="2.60.40.1530">
    <property type="entry name" value="ntegrin, alpha v. Chain A, domain 4"/>
    <property type="match status" value="1"/>
</dbReference>
<dbReference type="GO" id="GO:0007229">
    <property type="term" value="P:integrin-mediated signaling pathway"/>
    <property type="evidence" value="ECO:0007669"/>
    <property type="project" value="UniProtKB-KW"/>
</dbReference>
<evidence type="ECO:0000313" key="7">
    <source>
        <dbReference type="EMBL" id="VDD78343.1"/>
    </source>
</evidence>
<dbReference type="GO" id="GO:0007160">
    <property type="term" value="P:cell-matrix adhesion"/>
    <property type="evidence" value="ECO:0007669"/>
    <property type="project" value="TreeGrafter"/>
</dbReference>
<dbReference type="GO" id="GO:0009897">
    <property type="term" value="C:external side of plasma membrane"/>
    <property type="evidence" value="ECO:0007669"/>
    <property type="project" value="TreeGrafter"/>
</dbReference>
<feature type="compositionally biased region" description="Basic and acidic residues" evidence="5">
    <location>
        <begin position="209"/>
        <end position="225"/>
    </location>
</feature>
<dbReference type="GO" id="GO:0005178">
    <property type="term" value="F:integrin binding"/>
    <property type="evidence" value="ECO:0007669"/>
    <property type="project" value="TreeGrafter"/>
</dbReference>
<dbReference type="GO" id="GO:0033627">
    <property type="term" value="P:cell adhesion mediated by integrin"/>
    <property type="evidence" value="ECO:0007669"/>
    <property type="project" value="TreeGrafter"/>
</dbReference>
<proteinExistence type="predicted"/>
<dbReference type="WBParaSite" id="MCU_012853-RA">
    <property type="protein sequence ID" value="MCU_012853-RA"/>
    <property type="gene ID" value="MCU_012853"/>
</dbReference>
<keyword evidence="2" id="KW-0401">Integrin</keyword>
<dbReference type="SUPFAM" id="SSF69179">
    <property type="entry name" value="Integrin domains"/>
    <property type="match status" value="1"/>
</dbReference>
<dbReference type="PROSITE" id="PS00242">
    <property type="entry name" value="INTEGRIN_ALPHA"/>
    <property type="match status" value="1"/>
</dbReference>
<comment type="subcellular location">
    <subcellularLocation>
        <location evidence="1">Membrane</location>
        <topology evidence="1">Single-pass type I membrane protein</topology>
    </subcellularLocation>
</comment>
<keyword evidence="8" id="KW-1185">Reference proteome</keyword>
<feature type="region of interest" description="Disordered" evidence="5">
    <location>
        <begin position="209"/>
        <end position="254"/>
    </location>
</feature>
<dbReference type="Gene3D" id="1.20.5.930">
    <property type="entry name" value="Bicelle-embedded integrin alpha(iib) transmembrane segment"/>
    <property type="match status" value="1"/>
</dbReference>
<evidence type="ECO:0000256" key="6">
    <source>
        <dbReference type="SAM" id="Phobius"/>
    </source>
</evidence>
<evidence type="ECO:0000256" key="3">
    <source>
        <dbReference type="ARBA" id="ARBA00023136"/>
    </source>
</evidence>
<dbReference type="EMBL" id="UXSR01001518">
    <property type="protein sequence ID" value="VDD78343.1"/>
    <property type="molecule type" value="Genomic_DNA"/>
</dbReference>
<evidence type="ECO:0000256" key="5">
    <source>
        <dbReference type="SAM" id="MobiDB-lite"/>
    </source>
</evidence>
<accession>A0A0R3UBP7</accession>
<dbReference type="GO" id="GO:0098609">
    <property type="term" value="P:cell-cell adhesion"/>
    <property type="evidence" value="ECO:0007669"/>
    <property type="project" value="TreeGrafter"/>
</dbReference>
<organism evidence="7 8">
    <name type="scientific">Mesocestoides corti</name>
    <name type="common">Flatworm</name>
    <dbReference type="NCBI Taxonomy" id="53468"/>
    <lineage>
        <taxon>Eukaryota</taxon>
        <taxon>Metazoa</taxon>
        <taxon>Spiralia</taxon>
        <taxon>Lophotrochozoa</taxon>
        <taxon>Platyhelminthes</taxon>
        <taxon>Cestoda</taxon>
        <taxon>Eucestoda</taxon>
        <taxon>Cyclophyllidea</taxon>
        <taxon>Mesocestoididae</taxon>
        <taxon>Mesocestoides</taxon>
    </lineage>
</organism>
<keyword evidence="6" id="KW-0812">Transmembrane</keyword>
<dbReference type="PANTHER" id="PTHR23220:SF122">
    <property type="entry name" value="INTEGRIN ALPHA-PS1"/>
    <property type="match status" value="1"/>
</dbReference>
<gene>
    <name evidence="7" type="ORF">MCOS_LOCUS4346</name>
</gene>
<protein>
    <submittedName>
        <fullName evidence="9">Integrin_alpha2 domain-containing protein</fullName>
    </submittedName>
</protein>
<evidence type="ECO:0000256" key="2">
    <source>
        <dbReference type="ARBA" id="ARBA00023037"/>
    </source>
</evidence>
<dbReference type="STRING" id="53468.A0A0R3UBP7"/>
<evidence type="ECO:0000256" key="1">
    <source>
        <dbReference type="ARBA" id="ARBA00004479"/>
    </source>
</evidence>
<keyword evidence="6" id="KW-1133">Transmembrane helix</keyword>
<feature type="transmembrane region" description="Helical" evidence="6">
    <location>
        <begin position="122"/>
        <end position="146"/>
    </location>
</feature>
<name>A0A0R3UBP7_MESCO</name>
<dbReference type="Proteomes" id="UP000267029">
    <property type="component" value="Unassembled WGS sequence"/>
</dbReference>
<dbReference type="GO" id="GO:0008305">
    <property type="term" value="C:integrin complex"/>
    <property type="evidence" value="ECO:0007669"/>
    <property type="project" value="TreeGrafter"/>
</dbReference>
<dbReference type="OrthoDB" id="5317514at2759"/>
<reference evidence="9" key="2">
    <citation type="submission" date="2019-11" db="UniProtKB">
        <authorList>
            <consortium name="WormBaseParasite"/>
        </authorList>
    </citation>
    <scope>IDENTIFICATION</scope>
</reference>
<evidence type="ECO:0000256" key="4">
    <source>
        <dbReference type="ARBA" id="ARBA00023180"/>
    </source>
</evidence>
<dbReference type="AlphaFoldDB" id="A0A0R3UBP7"/>
<dbReference type="InterPro" id="IPR032695">
    <property type="entry name" value="Integrin_dom_sf"/>
</dbReference>
<dbReference type="InterPro" id="IPR018184">
    <property type="entry name" value="Integrin_alpha_C_CS"/>
</dbReference>
<dbReference type="PANTHER" id="PTHR23220">
    <property type="entry name" value="INTEGRIN ALPHA"/>
    <property type="match status" value="1"/>
</dbReference>
<sequence>MLPCRKRLSILDTAQCGTRDLVIQCGRVGHKFGKPVCLEIVCRLKELEQKRPVQITITGWLYAPTFFEHSTSDIEIVTSLTVDQGSVPKGILRSPEPCGSFEIPQIFYFPQVKTDLLYQIPIWPIVVGLVLGILLLAFLTIILYRFGFFRRRKHKLAVSGRRRWRENFNENSNHRGVDSVDKDGEIGAFGSVRSAEEARKRRLKLRKHPEEVSILHPDEIPKDNNEGVDNPTALLERSQTPAITESGSAAAPSK</sequence>
<feature type="compositionally biased region" description="Polar residues" evidence="5">
    <location>
        <begin position="237"/>
        <end position="247"/>
    </location>
</feature>
<reference evidence="7 8" key="1">
    <citation type="submission" date="2018-10" db="EMBL/GenBank/DDBJ databases">
        <authorList>
            <consortium name="Pathogen Informatics"/>
        </authorList>
    </citation>
    <scope>NUCLEOTIDE SEQUENCE [LARGE SCALE GENOMIC DNA]</scope>
</reference>